<dbReference type="GO" id="GO:0004553">
    <property type="term" value="F:hydrolase activity, hydrolyzing O-glycosyl compounds"/>
    <property type="evidence" value="ECO:0007669"/>
    <property type="project" value="InterPro"/>
</dbReference>
<keyword evidence="4" id="KW-0326">Glycosidase</keyword>
<feature type="region of interest" description="Disordered" evidence="5">
    <location>
        <begin position="1"/>
        <end position="84"/>
    </location>
</feature>
<keyword evidence="7" id="KW-1185">Reference proteome</keyword>
<comment type="similarity">
    <text evidence="1">Belongs to the glycosyl hydrolase 43 family.</text>
</comment>
<dbReference type="Pfam" id="PF04616">
    <property type="entry name" value="Glyco_hydro_43"/>
    <property type="match status" value="1"/>
</dbReference>
<dbReference type="InterPro" id="IPR023296">
    <property type="entry name" value="Glyco_hydro_beta-prop_sf"/>
</dbReference>
<dbReference type="EMBL" id="VCKY01000006">
    <property type="protein sequence ID" value="TMR24904.1"/>
    <property type="molecule type" value="Genomic_DNA"/>
</dbReference>
<reference evidence="6 7" key="1">
    <citation type="submission" date="2019-05" db="EMBL/GenBank/DDBJ databases">
        <title>Draft genome sequence of Nonomuraea turkmeniaca DSM 43926.</title>
        <authorList>
            <person name="Saricaoglu S."/>
            <person name="Isik K."/>
        </authorList>
    </citation>
    <scope>NUCLEOTIDE SEQUENCE [LARGE SCALE GENOMIC DNA]</scope>
    <source>
        <strain evidence="6 7">DSM 43926</strain>
    </source>
</reference>
<dbReference type="PANTHER" id="PTHR43817">
    <property type="entry name" value="GLYCOSYL HYDROLASE"/>
    <property type="match status" value="1"/>
</dbReference>
<evidence type="ECO:0000256" key="4">
    <source>
        <dbReference type="ARBA" id="ARBA00023295"/>
    </source>
</evidence>
<feature type="region of interest" description="Disordered" evidence="5">
    <location>
        <begin position="151"/>
        <end position="170"/>
    </location>
</feature>
<dbReference type="InterPro" id="IPR006710">
    <property type="entry name" value="Glyco_hydro_43"/>
</dbReference>
<dbReference type="SUPFAM" id="SSF75005">
    <property type="entry name" value="Arabinanase/levansucrase/invertase"/>
    <property type="match status" value="1"/>
</dbReference>
<dbReference type="Proteomes" id="UP000309128">
    <property type="component" value="Unassembled WGS sequence"/>
</dbReference>
<dbReference type="AlphaFoldDB" id="A0A5S4FXA3"/>
<evidence type="ECO:0000256" key="2">
    <source>
        <dbReference type="ARBA" id="ARBA00022729"/>
    </source>
</evidence>
<comment type="caution">
    <text evidence="6">The sequence shown here is derived from an EMBL/GenBank/DDBJ whole genome shotgun (WGS) entry which is preliminary data.</text>
</comment>
<name>A0A5S4FXA3_9ACTN</name>
<keyword evidence="2" id="KW-0732">Signal</keyword>
<feature type="region of interest" description="Disordered" evidence="5">
    <location>
        <begin position="178"/>
        <end position="224"/>
    </location>
</feature>
<protein>
    <submittedName>
        <fullName evidence="6">Uncharacterized protein</fullName>
    </submittedName>
</protein>
<keyword evidence="3" id="KW-0378">Hydrolase</keyword>
<dbReference type="Gene3D" id="2.115.10.20">
    <property type="entry name" value="Glycosyl hydrolase domain, family 43"/>
    <property type="match status" value="1"/>
</dbReference>
<dbReference type="PANTHER" id="PTHR43817:SF1">
    <property type="entry name" value="HYDROLASE, FAMILY 43, PUTATIVE (AFU_ORTHOLOGUE AFUA_3G01660)-RELATED"/>
    <property type="match status" value="1"/>
</dbReference>
<sequence>MVTHLQLHHARPAAPRHRPADHPGRIRPATATLGLSRPGAGPPTTRHAERPVNGSTRAAARRRPPSPRLPSADPPERSPDIGAKEKTVRRLLILAVADVLGAVVPASPGLAAPGPSFTNPLVGTPNSADPLDRVQRQLMDEKTTPIFQRSDVNGVHGPGRASSVRSPDNAETWVVHHANSSAGQGCGTTRTTRAQKINWNSDGSPDLGVPVRTGTSIAGPSGDS</sequence>
<dbReference type="OrthoDB" id="9758923at2"/>
<evidence type="ECO:0000256" key="3">
    <source>
        <dbReference type="ARBA" id="ARBA00022801"/>
    </source>
</evidence>
<proteinExistence type="inferred from homology"/>
<feature type="compositionally biased region" description="Polar residues" evidence="5">
    <location>
        <begin position="213"/>
        <end position="224"/>
    </location>
</feature>
<feature type="compositionally biased region" description="Basic and acidic residues" evidence="5">
    <location>
        <begin position="74"/>
        <end position="84"/>
    </location>
</feature>
<evidence type="ECO:0000313" key="6">
    <source>
        <dbReference type="EMBL" id="TMR24904.1"/>
    </source>
</evidence>
<dbReference type="GO" id="GO:0005975">
    <property type="term" value="P:carbohydrate metabolic process"/>
    <property type="evidence" value="ECO:0007669"/>
    <property type="project" value="InterPro"/>
</dbReference>
<gene>
    <name evidence="6" type="ORF">ETD86_02970</name>
</gene>
<evidence type="ECO:0000256" key="5">
    <source>
        <dbReference type="SAM" id="MobiDB-lite"/>
    </source>
</evidence>
<evidence type="ECO:0000313" key="7">
    <source>
        <dbReference type="Proteomes" id="UP000309128"/>
    </source>
</evidence>
<feature type="compositionally biased region" description="Basic residues" evidence="5">
    <location>
        <begin position="1"/>
        <end position="17"/>
    </location>
</feature>
<accession>A0A5S4FXA3</accession>
<evidence type="ECO:0000256" key="1">
    <source>
        <dbReference type="ARBA" id="ARBA00009865"/>
    </source>
</evidence>
<organism evidence="6 7">
    <name type="scientific">Nonomuraea turkmeniaca</name>
    <dbReference type="NCBI Taxonomy" id="103838"/>
    <lineage>
        <taxon>Bacteria</taxon>
        <taxon>Bacillati</taxon>
        <taxon>Actinomycetota</taxon>
        <taxon>Actinomycetes</taxon>
        <taxon>Streptosporangiales</taxon>
        <taxon>Streptosporangiaceae</taxon>
        <taxon>Nonomuraea</taxon>
    </lineage>
</organism>
<feature type="compositionally biased region" description="Polar residues" evidence="5">
    <location>
        <begin position="178"/>
        <end position="203"/>
    </location>
</feature>